<dbReference type="Proteomes" id="UP000250235">
    <property type="component" value="Unassembled WGS sequence"/>
</dbReference>
<sequence length="150" mass="16460">MSLFDLQDVCIVIGSLATLDLPMIVDLIGIYVLKGPYCLLVQDDEGTLLQVVDLIRRNLSPPTVKSQSPCDSGWSQAPRRQQESQGDWLFTVDGDRIRLIRSMTGSKVPSSACTTRPDEISTDGNSSKSWPEQIPARQGGGGGTWNRRQP</sequence>
<evidence type="ECO:0000313" key="3">
    <source>
        <dbReference type="Proteomes" id="UP000250235"/>
    </source>
</evidence>
<gene>
    <name evidence="2" type="ORF">F511_35311</name>
</gene>
<feature type="region of interest" description="Disordered" evidence="1">
    <location>
        <begin position="105"/>
        <end position="150"/>
    </location>
</feature>
<organism evidence="2 3">
    <name type="scientific">Dorcoceras hygrometricum</name>
    <dbReference type="NCBI Taxonomy" id="472368"/>
    <lineage>
        <taxon>Eukaryota</taxon>
        <taxon>Viridiplantae</taxon>
        <taxon>Streptophyta</taxon>
        <taxon>Embryophyta</taxon>
        <taxon>Tracheophyta</taxon>
        <taxon>Spermatophyta</taxon>
        <taxon>Magnoliopsida</taxon>
        <taxon>eudicotyledons</taxon>
        <taxon>Gunneridae</taxon>
        <taxon>Pentapetalae</taxon>
        <taxon>asterids</taxon>
        <taxon>lamiids</taxon>
        <taxon>Lamiales</taxon>
        <taxon>Gesneriaceae</taxon>
        <taxon>Didymocarpoideae</taxon>
        <taxon>Trichosporeae</taxon>
        <taxon>Loxocarpinae</taxon>
        <taxon>Dorcoceras</taxon>
    </lineage>
</organism>
<protein>
    <submittedName>
        <fullName evidence="2">Uncharacterized protein</fullName>
    </submittedName>
</protein>
<accession>A0A2Z7A6K9</accession>
<evidence type="ECO:0000313" key="2">
    <source>
        <dbReference type="EMBL" id="KZV16901.1"/>
    </source>
</evidence>
<name>A0A2Z7A6K9_9LAMI</name>
<feature type="region of interest" description="Disordered" evidence="1">
    <location>
        <begin position="60"/>
        <end position="87"/>
    </location>
</feature>
<evidence type="ECO:0000256" key="1">
    <source>
        <dbReference type="SAM" id="MobiDB-lite"/>
    </source>
</evidence>
<feature type="compositionally biased region" description="Polar residues" evidence="1">
    <location>
        <begin position="105"/>
        <end position="114"/>
    </location>
</feature>
<dbReference type="AlphaFoldDB" id="A0A2Z7A6K9"/>
<reference evidence="2 3" key="1">
    <citation type="journal article" date="2015" name="Proc. Natl. Acad. Sci. U.S.A.">
        <title>The resurrection genome of Boea hygrometrica: A blueprint for survival of dehydration.</title>
        <authorList>
            <person name="Xiao L."/>
            <person name="Yang G."/>
            <person name="Zhang L."/>
            <person name="Yang X."/>
            <person name="Zhao S."/>
            <person name="Ji Z."/>
            <person name="Zhou Q."/>
            <person name="Hu M."/>
            <person name="Wang Y."/>
            <person name="Chen M."/>
            <person name="Xu Y."/>
            <person name="Jin H."/>
            <person name="Xiao X."/>
            <person name="Hu G."/>
            <person name="Bao F."/>
            <person name="Hu Y."/>
            <person name="Wan P."/>
            <person name="Li L."/>
            <person name="Deng X."/>
            <person name="Kuang T."/>
            <person name="Xiang C."/>
            <person name="Zhu J.K."/>
            <person name="Oliver M.J."/>
            <person name="He Y."/>
        </authorList>
    </citation>
    <scope>NUCLEOTIDE SEQUENCE [LARGE SCALE GENOMIC DNA]</scope>
    <source>
        <strain evidence="3">cv. XS01</strain>
    </source>
</reference>
<proteinExistence type="predicted"/>
<keyword evidence="3" id="KW-1185">Reference proteome</keyword>
<feature type="compositionally biased region" description="Polar residues" evidence="1">
    <location>
        <begin position="60"/>
        <end position="85"/>
    </location>
</feature>
<dbReference type="EMBL" id="KV018512">
    <property type="protein sequence ID" value="KZV16901.1"/>
    <property type="molecule type" value="Genomic_DNA"/>
</dbReference>